<dbReference type="InterPro" id="IPR019451">
    <property type="entry name" value="Rtp1_C1"/>
</dbReference>
<dbReference type="InterPro" id="IPR039600">
    <property type="entry name" value="TANGO6/Rtp1"/>
</dbReference>
<dbReference type="SUPFAM" id="SSF48371">
    <property type="entry name" value="ARM repeat"/>
    <property type="match status" value="1"/>
</dbReference>
<dbReference type="InterPro" id="IPR057407">
    <property type="entry name" value="HEAT_TANGO6"/>
</dbReference>
<dbReference type="Pfam" id="PF25267">
    <property type="entry name" value="TANGO6_N"/>
    <property type="match status" value="1"/>
</dbReference>
<reference evidence="7" key="1">
    <citation type="submission" date="2017-02" db="UniProtKB">
        <authorList>
            <consortium name="WormBaseParasite"/>
        </authorList>
    </citation>
    <scope>IDENTIFICATION</scope>
</reference>
<evidence type="ECO:0000313" key="7">
    <source>
        <dbReference type="WBParaSite" id="HNAJ_0000773101-mRNA-1"/>
    </source>
</evidence>
<name>A0A0R3TKL7_RODNA</name>
<dbReference type="Gene3D" id="1.25.10.10">
    <property type="entry name" value="Leucine-rich Repeat Variant"/>
    <property type="match status" value="1"/>
</dbReference>
<dbReference type="OrthoDB" id="39591at2759"/>
<reference evidence="5 6" key="2">
    <citation type="submission" date="2018-11" db="EMBL/GenBank/DDBJ databases">
        <authorList>
            <consortium name="Pathogen Informatics"/>
        </authorList>
    </citation>
    <scope>NUCLEOTIDE SEQUENCE [LARGE SCALE GENOMIC DNA]</scope>
</reference>
<evidence type="ECO:0000259" key="2">
    <source>
        <dbReference type="Pfam" id="PF10363"/>
    </source>
</evidence>
<protein>
    <submittedName>
        <fullName evidence="7">RTP1_C1 domain-containing protein</fullName>
    </submittedName>
</protein>
<evidence type="ECO:0000259" key="4">
    <source>
        <dbReference type="Pfam" id="PF25267"/>
    </source>
</evidence>
<dbReference type="WBParaSite" id="HNAJ_0000773101-mRNA-1">
    <property type="protein sequence ID" value="HNAJ_0000773101-mRNA-1"/>
    <property type="gene ID" value="HNAJ_0000773101"/>
</dbReference>
<feature type="domain" description="TANGO6 N-terminal" evidence="4">
    <location>
        <begin position="83"/>
        <end position="253"/>
    </location>
</feature>
<dbReference type="GO" id="GO:0009306">
    <property type="term" value="P:protein secretion"/>
    <property type="evidence" value="ECO:0007669"/>
    <property type="project" value="TreeGrafter"/>
</dbReference>
<accession>A0A0R3TKL7</accession>
<dbReference type="EMBL" id="UZAE01012115">
    <property type="protein sequence ID" value="VDO03587.1"/>
    <property type="molecule type" value="Genomic_DNA"/>
</dbReference>
<dbReference type="AlphaFoldDB" id="A0A0R3TKL7"/>
<keyword evidence="6" id="KW-1185">Reference proteome</keyword>
<feature type="domain" description="TANGO6 HEAT repeat" evidence="3">
    <location>
        <begin position="293"/>
        <end position="440"/>
    </location>
</feature>
<evidence type="ECO:0000313" key="5">
    <source>
        <dbReference type="EMBL" id="VDO03587.1"/>
    </source>
</evidence>
<dbReference type="Pfam" id="PF23565">
    <property type="entry name" value="ARM_TANGO6"/>
    <property type="match status" value="1"/>
</dbReference>
<dbReference type="STRING" id="102285.A0A0R3TKL7"/>
<dbReference type="Pfam" id="PF10363">
    <property type="entry name" value="RTP1_C1"/>
    <property type="match status" value="1"/>
</dbReference>
<sequence length="1006" mass="111837">MAELGNLIECLRDILPNNYADEADPILRLRSYIERYLNRLDDNADLANSIQELETHEAYVLCSLHLLDSLARLDAPNAKESPLFSVYQLRQISQCLEFVVCLGIYPLLSSGVSMPLDLRLDNFEKFKCPSSKNHEVRILILSKISNCFDSLLNSPIDALKDLFSINKFLGDYLAVLFQLGFGPFPKEMLSSKSILDVIRKSRTRLLDIVDRLPRSLAFKQLFLFQSGFTRKKSSDKATRAPKWLCSACGRLITRLFMARSQSTTGQSALKDLIVGVVDVHSTDPRHVPAVASSLAHILATPPQACSSSDEYFTSLSFQITDVLSTSRTKPVGSKDVLPQITRLVAVNTIHAICERDLELGKRLFLNELISKLNKIMSTDESGDVKIPSGVIDISDVEEVLSAEDLFFVTDFISELLDTRHPSQALCNLLARYSHIWFHFCSLLKLASPSGIEGEVEEECQIKEASDPSPVNEFRSRLLSILSNHLLYPEISFRLIRGWIHLPPLDLSTFKPLSSSEVDSFLFPLSSSIILRPASLIVSSSLESSMPQAPFRVTRTAEPLFQHSLEMISARIATVIDLLSSPLNVNVIGDGSTGADEEQKLEEKAEQMLNTWTKGYQEDSEQRSNLAAKLLLSLISDINSRVVGDINEEKCSIQVVIQPTKFDNERAHQDFSIPLSACLLANSMLECLDPSNLWPSEPALAVQLISLTLSRLCAVIDVITEKNLLKIAEESLNLILGIAAFFVNYMEKGDKVSTEVRDHFVELVPLMQRVESSFPASSASAELAQQIRIALCTRGAFPIPSQSPQPKPASNKCLIEELSWTSSTDNHSVSPSNPKTAEMPPQLTEIFKLLSDPLIPVKGHALIELSRLLESKDSCIIGFEDKIYDTLVECMHHDDSYIYLNAIRGLSAIGNAFTDRLLPFLLDQFLNKTANVEFRLKIGEAIVRVLRELGEIAPKYRDSIVGGLITASKDDSEFIRAASLSNLAEICRLLGKSIQSVVYEASEYFSS</sequence>
<evidence type="ECO:0000259" key="3">
    <source>
        <dbReference type="Pfam" id="PF23565"/>
    </source>
</evidence>
<dbReference type="InterPro" id="IPR016024">
    <property type="entry name" value="ARM-type_fold"/>
</dbReference>
<dbReference type="InterPro" id="IPR011989">
    <property type="entry name" value="ARM-like"/>
</dbReference>
<feature type="domain" description="RNA polymerase II assembly factor Rtp1 C-terminal" evidence="2">
    <location>
        <begin position="843"/>
        <end position="950"/>
    </location>
</feature>
<proteinExistence type="inferred from homology"/>
<dbReference type="PANTHER" id="PTHR20959:SF1">
    <property type="entry name" value="TRANSPORT AND GOLGI ORGANIZATION PROTEIN 6 HOMOLOG"/>
    <property type="match status" value="1"/>
</dbReference>
<evidence type="ECO:0000313" key="6">
    <source>
        <dbReference type="Proteomes" id="UP000278807"/>
    </source>
</evidence>
<comment type="similarity">
    <text evidence="1">Belongs to the Tango6 family.</text>
</comment>
<dbReference type="InterPro" id="IPR057347">
    <property type="entry name" value="TANGO6_N"/>
</dbReference>
<gene>
    <name evidence="5" type="ORF">HNAJ_LOCUS7727</name>
</gene>
<dbReference type="Proteomes" id="UP000278807">
    <property type="component" value="Unassembled WGS sequence"/>
</dbReference>
<organism evidence="7">
    <name type="scientific">Rodentolepis nana</name>
    <name type="common">Dwarf tapeworm</name>
    <name type="synonym">Hymenolepis nana</name>
    <dbReference type="NCBI Taxonomy" id="102285"/>
    <lineage>
        <taxon>Eukaryota</taxon>
        <taxon>Metazoa</taxon>
        <taxon>Spiralia</taxon>
        <taxon>Lophotrochozoa</taxon>
        <taxon>Platyhelminthes</taxon>
        <taxon>Cestoda</taxon>
        <taxon>Eucestoda</taxon>
        <taxon>Cyclophyllidea</taxon>
        <taxon>Hymenolepididae</taxon>
        <taxon>Rodentolepis</taxon>
    </lineage>
</organism>
<dbReference type="PANTHER" id="PTHR20959">
    <property type="entry name" value="TRANSPORT AND GOLGI ORGANIZATION PROTEIN 6 FAMILY MEMBER"/>
    <property type="match status" value="1"/>
</dbReference>
<evidence type="ECO:0000256" key="1">
    <source>
        <dbReference type="ARBA" id="ARBA00005724"/>
    </source>
</evidence>